<accession>A0ABQ7S805</accession>
<feature type="domain" description="C2" evidence="2">
    <location>
        <begin position="59"/>
        <end position="183"/>
    </location>
</feature>
<dbReference type="InterPro" id="IPR035892">
    <property type="entry name" value="C2_domain_sf"/>
</dbReference>
<dbReference type="InterPro" id="IPR000008">
    <property type="entry name" value="C2_dom"/>
</dbReference>
<dbReference type="SMART" id="SM00239">
    <property type="entry name" value="C2"/>
    <property type="match status" value="1"/>
</dbReference>
<sequence length="209" mass="23610">LKEPRGTLGDGNIGNATFRSHSQQSTQDGVIIESTTMKLFIKNRSLASSMALLMMILAVLSSANASDDKIKDLIKSQGTIELKVIEAKVPDLDPLPGQQESDVFVRVFLNDTRELICETQTVQNENEPQFNKDCRWSKPVSTDTILRFEIFDSDKPAPEPDFVGISRVKISDLILNRKLDQKEQLPIEGQKFPKYFLRVKIDFVPEKKN</sequence>
<comment type="caution">
    <text evidence="3">The sequence shown here is derived from an EMBL/GenBank/DDBJ whole genome shotgun (WGS) entry which is preliminary data.</text>
</comment>
<keyword evidence="4" id="KW-1185">Reference proteome</keyword>
<feature type="region of interest" description="Disordered" evidence="1">
    <location>
        <begin position="1"/>
        <end position="27"/>
    </location>
</feature>
<organism evidence="3 4">
    <name type="scientific">Fragariocoptes setiger</name>
    <dbReference type="NCBI Taxonomy" id="1670756"/>
    <lineage>
        <taxon>Eukaryota</taxon>
        <taxon>Metazoa</taxon>
        <taxon>Ecdysozoa</taxon>
        <taxon>Arthropoda</taxon>
        <taxon>Chelicerata</taxon>
        <taxon>Arachnida</taxon>
        <taxon>Acari</taxon>
        <taxon>Acariformes</taxon>
        <taxon>Trombidiformes</taxon>
        <taxon>Prostigmata</taxon>
        <taxon>Eupodina</taxon>
        <taxon>Eriophyoidea</taxon>
        <taxon>Phytoptidae</taxon>
        <taxon>Fragariocoptes</taxon>
    </lineage>
</organism>
<dbReference type="Proteomes" id="UP000825002">
    <property type="component" value="Unassembled WGS sequence"/>
</dbReference>
<dbReference type="SUPFAM" id="SSF49562">
    <property type="entry name" value="C2 domain (Calcium/lipid-binding domain, CaLB)"/>
    <property type="match status" value="1"/>
</dbReference>
<evidence type="ECO:0000259" key="2">
    <source>
        <dbReference type="PROSITE" id="PS50004"/>
    </source>
</evidence>
<proteinExistence type="predicted"/>
<dbReference type="CDD" id="cd00030">
    <property type="entry name" value="C2"/>
    <property type="match status" value="1"/>
</dbReference>
<reference evidence="3 4" key="1">
    <citation type="submission" date="2020-10" db="EMBL/GenBank/DDBJ databases">
        <authorList>
            <person name="Klimov P.B."/>
            <person name="Dyachkov S.M."/>
            <person name="Chetverikov P.E."/>
        </authorList>
    </citation>
    <scope>NUCLEOTIDE SEQUENCE [LARGE SCALE GENOMIC DNA]</scope>
    <source>
        <strain evidence="3">BMOC 18-1129-001#AD2665</strain>
        <tissue evidence="3">Entire mites</tissue>
    </source>
</reference>
<dbReference type="Gene3D" id="2.60.40.150">
    <property type="entry name" value="C2 domain"/>
    <property type="match status" value="1"/>
</dbReference>
<evidence type="ECO:0000256" key="1">
    <source>
        <dbReference type="SAM" id="MobiDB-lite"/>
    </source>
</evidence>
<name>A0ABQ7S805_9ACAR</name>
<feature type="compositionally biased region" description="Polar residues" evidence="1">
    <location>
        <begin position="14"/>
        <end position="27"/>
    </location>
</feature>
<protein>
    <recommendedName>
        <fullName evidence="2">C2 domain-containing protein</fullName>
    </recommendedName>
</protein>
<evidence type="ECO:0000313" key="3">
    <source>
        <dbReference type="EMBL" id="KAG9509536.1"/>
    </source>
</evidence>
<gene>
    <name evidence="3" type="ORF">GZH46_01940</name>
</gene>
<dbReference type="Pfam" id="PF00168">
    <property type="entry name" value="C2"/>
    <property type="match status" value="1"/>
</dbReference>
<dbReference type="PROSITE" id="PS50004">
    <property type="entry name" value="C2"/>
    <property type="match status" value="1"/>
</dbReference>
<dbReference type="EMBL" id="JAIFTH010000429">
    <property type="protein sequence ID" value="KAG9509536.1"/>
    <property type="molecule type" value="Genomic_DNA"/>
</dbReference>
<feature type="non-terminal residue" evidence="3">
    <location>
        <position position="1"/>
    </location>
</feature>
<evidence type="ECO:0000313" key="4">
    <source>
        <dbReference type="Proteomes" id="UP000825002"/>
    </source>
</evidence>